<evidence type="ECO:0000313" key="2">
    <source>
        <dbReference type="Proteomes" id="UP000719766"/>
    </source>
</evidence>
<gene>
    <name evidence="1" type="ORF">HD556DRAFT_1319297</name>
</gene>
<reference evidence="1" key="1">
    <citation type="journal article" date="2020" name="New Phytol.">
        <title>Comparative genomics reveals dynamic genome evolution in host specialist ectomycorrhizal fungi.</title>
        <authorList>
            <person name="Lofgren L.A."/>
            <person name="Nguyen N.H."/>
            <person name="Vilgalys R."/>
            <person name="Ruytinx J."/>
            <person name="Liao H.L."/>
            <person name="Branco S."/>
            <person name="Kuo A."/>
            <person name="LaButti K."/>
            <person name="Lipzen A."/>
            <person name="Andreopoulos W."/>
            <person name="Pangilinan J."/>
            <person name="Riley R."/>
            <person name="Hundley H."/>
            <person name="Na H."/>
            <person name="Barry K."/>
            <person name="Grigoriev I.V."/>
            <person name="Stajich J.E."/>
            <person name="Kennedy P.G."/>
        </authorList>
    </citation>
    <scope>NUCLEOTIDE SEQUENCE</scope>
    <source>
        <strain evidence="1">S12</strain>
    </source>
</reference>
<comment type="caution">
    <text evidence="1">The sequence shown here is derived from an EMBL/GenBank/DDBJ whole genome shotgun (WGS) entry which is preliminary data.</text>
</comment>
<keyword evidence="2" id="KW-1185">Reference proteome</keyword>
<dbReference type="EMBL" id="JABBWE010000001">
    <property type="protein sequence ID" value="KAG1810277.1"/>
    <property type="molecule type" value="Genomic_DNA"/>
</dbReference>
<sequence length="79" mass="9097">MFIFSMRSAVYFLSAWLSMFVMRSAVYFLSARLSMCFQGIPIDFPVFPAVFVPIVFHHQAIKAYLIPFEHILGGQRECA</sequence>
<dbReference type="RefSeq" id="XP_041167942.1">
    <property type="nucleotide sequence ID" value="XM_041301270.1"/>
</dbReference>
<dbReference type="Proteomes" id="UP000719766">
    <property type="component" value="Unassembled WGS sequence"/>
</dbReference>
<protein>
    <submittedName>
        <fullName evidence="1">Uncharacterized protein</fullName>
    </submittedName>
</protein>
<dbReference type="OrthoDB" id="2706852at2759"/>
<evidence type="ECO:0000313" key="1">
    <source>
        <dbReference type="EMBL" id="KAG1810277.1"/>
    </source>
</evidence>
<proteinExistence type="predicted"/>
<organism evidence="1 2">
    <name type="scientific">Suillus plorans</name>
    <dbReference type="NCBI Taxonomy" id="116603"/>
    <lineage>
        <taxon>Eukaryota</taxon>
        <taxon>Fungi</taxon>
        <taxon>Dikarya</taxon>
        <taxon>Basidiomycota</taxon>
        <taxon>Agaricomycotina</taxon>
        <taxon>Agaricomycetes</taxon>
        <taxon>Agaricomycetidae</taxon>
        <taxon>Boletales</taxon>
        <taxon>Suillineae</taxon>
        <taxon>Suillaceae</taxon>
        <taxon>Suillus</taxon>
    </lineage>
</organism>
<dbReference type="AlphaFoldDB" id="A0A9P7E3G9"/>
<accession>A0A9P7E3G9</accession>
<name>A0A9P7E3G9_9AGAM</name>
<dbReference type="GeneID" id="64595034"/>